<proteinExistence type="predicted"/>
<keyword evidence="2" id="KW-0812">Transmembrane</keyword>
<sequence length="127" mass="14740">MGFLGGGKSARERTLPSYVNKIEEEEAAELIQKNYRGHKVRLENKKQQVAATKIQKKFRKTHEKNSNAKSGTSTTWRPPSIKKWWANMDEEKKLYASIAVSVVGLFLVGKKIDGDRKARKRRRRQRR</sequence>
<evidence type="ECO:0000256" key="2">
    <source>
        <dbReference type="SAM" id="Phobius"/>
    </source>
</evidence>
<keyword evidence="4" id="KW-1185">Reference proteome</keyword>
<dbReference type="PROSITE" id="PS50096">
    <property type="entry name" value="IQ"/>
    <property type="match status" value="1"/>
</dbReference>
<evidence type="ECO:0000313" key="4">
    <source>
        <dbReference type="Proteomes" id="UP000660262"/>
    </source>
</evidence>
<feature type="compositionally biased region" description="Polar residues" evidence="1">
    <location>
        <begin position="67"/>
        <end position="77"/>
    </location>
</feature>
<keyword evidence="2" id="KW-1133">Transmembrane helix</keyword>
<reference evidence="3" key="1">
    <citation type="submission" date="2020-10" db="EMBL/GenBank/DDBJ databases">
        <title>Unveiling of a novel bifunctional photoreceptor, Dualchrome1, isolated from a cosmopolitan green alga.</title>
        <authorList>
            <person name="Suzuki S."/>
            <person name="Kawachi M."/>
        </authorList>
    </citation>
    <scope>NUCLEOTIDE SEQUENCE</scope>
    <source>
        <strain evidence="3">NIES 2893</strain>
    </source>
</reference>
<comment type="caution">
    <text evidence="3">The sequence shown here is derived from an EMBL/GenBank/DDBJ whole genome shotgun (WGS) entry which is preliminary data.</text>
</comment>
<feature type="region of interest" description="Disordered" evidence="1">
    <location>
        <begin position="57"/>
        <end position="79"/>
    </location>
</feature>
<dbReference type="Gene3D" id="1.20.5.190">
    <property type="match status" value="1"/>
</dbReference>
<feature type="transmembrane region" description="Helical" evidence="2">
    <location>
        <begin position="94"/>
        <end position="112"/>
    </location>
</feature>
<protein>
    <submittedName>
        <fullName evidence="3">Uncharacterized protein</fullName>
    </submittedName>
</protein>
<name>A0A830HMS7_9CHLO</name>
<gene>
    <name evidence="3" type="ORF">PPROV_000694300</name>
</gene>
<dbReference type="AlphaFoldDB" id="A0A830HMS7"/>
<evidence type="ECO:0000313" key="3">
    <source>
        <dbReference type="EMBL" id="GHP08202.1"/>
    </source>
</evidence>
<organism evidence="3 4">
    <name type="scientific">Pycnococcus provasolii</name>
    <dbReference type="NCBI Taxonomy" id="41880"/>
    <lineage>
        <taxon>Eukaryota</taxon>
        <taxon>Viridiplantae</taxon>
        <taxon>Chlorophyta</taxon>
        <taxon>Pseudoscourfieldiophyceae</taxon>
        <taxon>Pseudoscourfieldiales</taxon>
        <taxon>Pycnococcaceae</taxon>
        <taxon>Pycnococcus</taxon>
    </lineage>
</organism>
<evidence type="ECO:0000256" key="1">
    <source>
        <dbReference type="SAM" id="MobiDB-lite"/>
    </source>
</evidence>
<dbReference type="EMBL" id="BNJQ01000019">
    <property type="protein sequence ID" value="GHP08202.1"/>
    <property type="molecule type" value="Genomic_DNA"/>
</dbReference>
<accession>A0A830HMS7</accession>
<dbReference type="Proteomes" id="UP000660262">
    <property type="component" value="Unassembled WGS sequence"/>
</dbReference>
<keyword evidence="2" id="KW-0472">Membrane</keyword>